<dbReference type="PROSITE" id="PS51257">
    <property type="entry name" value="PROKAR_LIPOPROTEIN"/>
    <property type="match status" value="1"/>
</dbReference>
<accession>A0A3A4BWT6</accession>
<feature type="domain" description="Choloylglycine hydrolase/NAAA C-terminal" evidence="5">
    <location>
        <begin position="188"/>
        <end position="281"/>
    </location>
</feature>
<dbReference type="PANTHER" id="PTHR35527">
    <property type="entry name" value="CHOLOYLGLYCINE HYDROLASE"/>
    <property type="match status" value="1"/>
</dbReference>
<dbReference type="EMBL" id="QZEY01000001">
    <property type="protein sequence ID" value="RJL36048.1"/>
    <property type="molecule type" value="Genomic_DNA"/>
</dbReference>
<dbReference type="InterPro" id="IPR029132">
    <property type="entry name" value="CBAH/NAAA_C"/>
</dbReference>
<dbReference type="InterPro" id="IPR029055">
    <property type="entry name" value="Ntn_hydrolases_N"/>
</dbReference>
<feature type="signal peptide" evidence="4">
    <location>
        <begin position="1"/>
        <end position="28"/>
    </location>
</feature>
<comment type="caution">
    <text evidence="6">The sequence shown here is derived from an EMBL/GenBank/DDBJ whole genome shotgun (WGS) entry which is preliminary data.</text>
</comment>
<feature type="chain" id="PRO_5017239615" evidence="4">
    <location>
        <begin position="29"/>
        <end position="369"/>
    </location>
</feature>
<evidence type="ECO:0000256" key="4">
    <source>
        <dbReference type="SAM" id="SignalP"/>
    </source>
</evidence>
<evidence type="ECO:0000259" key="5">
    <source>
        <dbReference type="Pfam" id="PF02275"/>
    </source>
</evidence>
<dbReference type="Pfam" id="PF02275">
    <property type="entry name" value="CBAH"/>
    <property type="match status" value="1"/>
</dbReference>
<keyword evidence="2 6" id="KW-0378">Hydrolase</keyword>
<evidence type="ECO:0000256" key="2">
    <source>
        <dbReference type="ARBA" id="ARBA00022801"/>
    </source>
</evidence>
<feature type="region of interest" description="Disordered" evidence="3">
    <location>
        <begin position="28"/>
        <end position="47"/>
    </location>
</feature>
<dbReference type="Proteomes" id="UP000265768">
    <property type="component" value="Unassembled WGS sequence"/>
</dbReference>
<dbReference type="InterPro" id="IPR052193">
    <property type="entry name" value="Peptidase_C59"/>
</dbReference>
<evidence type="ECO:0000256" key="3">
    <source>
        <dbReference type="SAM" id="MobiDB-lite"/>
    </source>
</evidence>
<protein>
    <submittedName>
        <fullName evidence="6">Linear amide C-N hydrolase</fullName>
    </submittedName>
</protein>
<dbReference type="OrthoDB" id="9794717at2"/>
<dbReference type="RefSeq" id="WP_119925022.1">
    <property type="nucleotide sequence ID" value="NZ_QZEY01000001.1"/>
</dbReference>
<proteinExistence type="inferred from homology"/>
<evidence type="ECO:0000313" key="7">
    <source>
        <dbReference type="Proteomes" id="UP000265768"/>
    </source>
</evidence>
<dbReference type="Gene3D" id="3.60.60.10">
    <property type="entry name" value="Penicillin V Acylase, Chain A"/>
    <property type="match status" value="1"/>
</dbReference>
<reference evidence="6 7" key="1">
    <citation type="submission" date="2018-09" db="EMBL/GenBank/DDBJ databases">
        <title>YIM 75507 draft genome.</title>
        <authorList>
            <person name="Tang S."/>
            <person name="Feng Y."/>
        </authorList>
    </citation>
    <scope>NUCLEOTIDE SEQUENCE [LARGE SCALE GENOMIC DNA]</scope>
    <source>
        <strain evidence="6 7">YIM 75507</strain>
    </source>
</reference>
<dbReference type="PANTHER" id="PTHR35527:SF2">
    <property type="entry name" value="HYDROLASE"/>
    <property type="match status" value="1"/>
</dbReference>
<organism evidence="6 7">
    <name type="scientific">Bailinhaonella thermotolerans</name>
    <dbReference type="NCBI Taxonomy" id="1070861"/>
    <lineage>
        <taxon>Bacteria</taxon>
        <taxon>Bacillati</taxon>
        <taxon>Actinomycetota</taxon>
        <taxon>Actinomycetes</taxon>
        <taxon>Streptosporangiales</taxon>
        <taxon>Streptosporangiaceae</taxon>
        <taxon>Bailinhaonella</taxon>
    </lineage>
</organism>
<comment type="similarity">
    <text evidence="1">Belongs to the peptidase C59 family.</text>
</comment>
<dbReference type="SUPFAM" id="SSF56235">
    <property type="entry name" value="N-terminal nucleophile aminohydrolases (Ntn hydrolases)"/>
    <property type="match status" value="1"/>
</dbReference>
<gene>
    <name evidence="6" type="ORF">D5H75_04630</name>
</gene>
<keyword evidence="7" id="KW-1185">Reference proteome</keyword>
<dbReference type="AlphaFoldDB" id="A0A3A4BWT6"/>
<name>A0A3A4BWT6_9ACTN</name>
<evidence type="ECO:0000313" key="6">
    <source>
        <dbReference type="EMBL" id="RJL36048.1"/>
    </source>
</evidence>
<evidence type="ECO:0000256" key="1">
    <source>
        <dbReference type="ARBA" id="ARBA00006625"/>
    </source>
</evidence>
<dbReference type="GO" id="GO:0016787">
    <property type="term" value="F:hydrolase activity"/>
    <property type="evidence" value="ECO:0007669"/>
    <property type="project" value="UniProtKB-KW"/>
</dbReference>
<sequence>MIDSPRRRRAPVLLAAFLVALSAGCAGGAPPRSEPGAGPGAGHAAPRAAATARASGAEVLRQTPEEVARTAASLRVLDERHPLYSITYHGGYDLEAPLEDADLADRSRARSWACSLFVAAGDRERPMFGRNFDWRDRPAILVRADPPDGYASMSLMDVGYLLPDGMGRADLSDPVVRRRLAHGVLAPFDGVNEKGLAIGMAAVPGDSRPSPRPGKVTVGGERVIRIVLDRAATVDEAIALMRRYDLDFGGGPRIHYLIADATGRSAVVEYIDGETRVIEPENRWQTLTNTLQYGRPASAQDDRFHRAEARLSATSGVLDWRGSMDLLENLAQGHTRWSVVYDLRGGPARLVLGKRYGEVREIPLREPAA</sequence>
<keyword evidence="4" id="KW-0732">Signal</keyword>